<comment type="caution">
    <text evidence="2">The sequence shown here is derived from an EMBL/GenBank/DDBJ whole genome shotgun (WGS) entry which is preliminary data.</text>
</comment>
<dbReference type="EMBL" id="RBNI01004065">
    <property type="protein sequence ID" value="RUP47823.1"/>
    <property type="molecule type" value="Genomic_DNA"/>
</dbReference>
<dbReference type="Proteomes" id="UP000268093">
    <property type="component" value="Unassembled WGS sequence"/>
</dbReference>
<sequence length="264" mass="29753">MPTTRSAPSSARMPLASSSSVYTFNTPNTSSTSVSTIPESPKAPSFRERAVTPLTPENLNKHTHLVKTAVKRDSVTLTIEKYQESLLSASLDSPVSETFDRPKTDKKKKRRRIQSDHVIRPPRSLPFPYHNDSMFLPIAEHKCTDLSPNFNDSPTPGSLRRARSWNVPRANNAPAIGKTVSMLERTQSTRKPSYSSERVPSAYSRESRPVLRPLIFQKSTKKSTNRQGEPTKSNSSHLLSKMWRFIIGSRKQNKVEPPRVVLMR</sequence>
<evidence type="ECO:0000313" key="3">
    <source>
        <dbReference type="Proteomes" id="UP000268093"/>
    </source>
</evidence>
<keyword evidence="3" id="KW-1185">Reference proteome</keyword>
<feature type="region of interest" description="Disordered" evidence="1">
    <location>
        <begin position="91"/>
        <end position="125"/>
    </location>
</feature>
<accession>A0A433DAE8</accession>
<reference evidence="2 3" key="1">
    <citation type="journal article" date="2018" name="New Phytol.">
        <title>Phylogenomics of Endogonaceae and evolution of mycorrhizas within Mucoromycota.</title>
        <authorList>
            <person name="Chang Y."/>
            <person name="Desiro A."/>
            <person name="Na H."/>
            <person name="Sandor L."/>
            <person name="Lipzen A."/>
            <person name="Clum A."/>
            <person name="Barry K."/>
            <person name="Grigoriev I.V."/>
            <person name="Martin F.M."/>
            <person name="Stajich J.E."/>
            <person name="Smith M.E."/>
            <person name="Bonito G."/>
            <person name="Spatafora J.W."/>
        </authorList>
    </citation>
    <scope>NUCLEOTIDE SEQUENCE [LARGE SCALE GENOMIC DNA]</scope>
    <source>
        <strain evidence="2 3">GMNB39</strain>
    </source>
</reference>
<feature type="region of interest" description="Disordered" evidence="1">
    <location>
        <begin position="184"/>
        <end position="235"/>
    </location>
</feature>
<feature type="compositionally biased region" description="Polar residues" evidence="1">
    <location>
        <begin position="225"/>
        <end position="235"/>
    </location>
</feature>
<feature type="compositionally biased region" description="Polar residues" evidence="1">
    <location>
        <begin position="184"/>
        <end position="198"/>
    </location>
</feature>
<dbReference type="OrthoDB" id="2250159at2759"/>
<gene>
    <name evidence="2" type="ORF">BC936DRAFT_145295</name>
</gene>
<protein>
    <submittedName>
        <fullName evidence="2">Uncharacterized protein</fullName>
    </submittedName>
</protein>
<organism evidence="2 3">
    <name type="scientific">Jimgerdemannia flammicorona</name>
    <dbReference type="NCBI Taxonomy" id="994334"/>
    <lineage>
        <taxon>Eukaryota</taxon>
        <taxon>Fungi</taxon>
        <taxon>Fungi incertae sedis</taxon>
        <taxon>Mucoromycota</taxon>
        <taxon>Mucoromycotina</taxon>
        <taxon>Endogonomycetes</taxon>
        <taxon>Endogonales</taxon>
        <taxon>Endogonaceae</taxon>
        <taxon>Jimgerdemannia</taxon>
    </lineage>
</organism>
<proteinExistence type="predicted"/>
<dbReference type="AlphaFoldDB" id="A0A433DAE8"/>
<evidence type="ECO:0000256" key="1">
    <source>
        <dbReference type="SAM" id="MobiDB-lite"/>
    </source>
</evidence>
<feature type="compositionally biased region" description="Low complexity" evidence="1">
    <location>
        <begin position="1"/>
        <end position="36"/>
    </location>
</feature>
<evidence type="ECO:0000313" key="2">
    <source>
        <dbReference type="EMBL" id="RUP47823.1"/>
    </source>
</evidence>
<name>A0A433DAE8_9FUNG</name>
<feature type="region of interest" description="Disordered" evidence="1">
    <location>
        <begin position="1"/>
        <end position="46"/>
    </location>
</feature>